<dbReference type="WBParaSite" id="L893_g8538.t1">
    <property type="protein sequence ID" value="L893_g8538.t1"/>
    <property type="gene ID" value="L893_g8538"/>
</dbReference>
<feature type="compositionally biased region" description="Polar residues" evidence="2">
    <location>
        <begin position="1044"/>
        <end position="1054"/>
    </location>
</feature>
<evidence type="ECO:0000313" key="6">
    <source>
        <dbReference type="WBParaSite" id="L893_g8538.t1"/>
    </source>
</evidence>
<keyword evidence="5" id="KW-1185">Reference proteome</keyword>
<dbReference type="Pfam" id="PF06367">
    <property type="entry name" value="Drf_FH3"/>
    <property type="match status" value="1"/>
</dbReference>
<dbReference type="InterPro" id="IPR016024">
    <property type="entry name" value="ARM-type_fold"/>
</dbReference>
<dbReference type="GO" id="GO:0030041">
    <property type="term" value="P:actin filament polymerization"/>
    <property type="evidence" value="ECO:0007669"/>
    <property type="project" value="TreeGrafter"/>
</dbReference>
<protein>
    <submittedName>
        <fullName evidence="6">FH2 domain-containing protein</fullName>
    </submittedName>
</protein>
<dbReference type="Gene3D" id="1.25.10.10">
    <property type="entry name" value="Leucine-rich Repeat Variant"/>
    <property type="match status" value="1"/>
</dbReference>
<dbReference type="GO" id="GO:0003779">
    <property type="term" value="F:actin binding"/>
    <property type="evidence" value="ECO:0007669"/>
    <property type="project" value="InterPro"/>
</dbReference>
<dbReference type="InterPro" id="IPR042201">
    <property type="entry name" value="FH2_Formin_sf"/>
</dbReference>
<feature type="region of interest" description="Disordered" evidence="2">
    <location>
        <begin position="1038"/>
        <end position="1060"/>
    </location>
</feature>
<dbReference type="SUPFAM" id="SSF81995">
    <property type="entry name" value="beta-sandwich domain of Sec23/24"/>
    <property type="match status" value="1"/>
</dbReference>
<reference evidence="6" key="1">
    <citation type="submission" date="2016-11" db="UniProtKB">
        <authorList>
            <consortium name="WormBaseParasite"/>
        </authorList>
    </citation>
    <scope>IDENTIFICATION</scope>
</reference>
<feature type="region of interest" description="Disordered" evidence="2">
    <location>
        <begin position="937"/>
        <end position="980"/>
    </location>
</feature>
<name>A0A1I8ARQ5_9BILA</name>
<feature type="region of interest" description="Disordered" evidence="2">
    <location>
        <begin position="1001"/>
        <end position="1020"/>
    </location>
</feature>
<feature type="coiled-coil region" evidence="1">
    <location>
        <begin position="867"/>
        <end position="894"/>
    </location>
</feature>
<evidence type="ECO:0000259" key="4">
    <source>
        <dbReference type="PROSITE" id="PS51444"/>
    </source>
</evidence>
<dbReference type="Gene3D" id="1.10.238.150">
    <property type="entry name" value="Formin, FH3 diaphanous domain"/>
    <property type="match status" value="1"/>
</dbReference>
<evidence type="ECO:0000313" key="5">
    <source>
        <dbReference type="Proteomes" id="UP000095287"/>
    </source>
</evidence>
<dbReference type="AlphaFoldDB" id="A0A1I8ARQ5"/>
<feature type="domain" description="GBD/FH3" evidence="3">
    <location>
        <begin position="1"/>
        <end position="296"/>
    </location>
</feature>
<keyword evidence="1" id="KW-0175">Coiled coil</keyword>
<evidence type="ECO:0000256" key="1">
    <source>
        <dbReference type="SAM" id="Coils"/>
    </source>
</evidence>
<dbReference type="InterPro" id="IPR014768">
    <property type="entry name" value="GBD/FH3_dom"/>
</dbReference>
<proteinExistence type="predicted"/>
<dbReference type="InterPro" id="IPR011989">
    <property type="entry name" value="ARM-like"/>
</dbReference>
<dbReference type="Gene3D" id="1.20.58.2220">
    <property type="entry name" value="Formin, FH2 domain"/>
    <property type="match status" value="1"/>
</dbReference>
<accession>A0A1I8ARQ5</accession>
<feature type="compositionally biased region" description="Pro residues" evidence="2">
    <location>
        <begin position="396"/>
        <end position="479"/>
    </location>
</feature>
<feature type="region of interest" description="Disordered" evidence="2">
    <location>
        <begin position="368"/>
        <end position="483"/>
    </location>
</feature>
<dbReference type="InterPro" id="IPR010472">
    <property type="entry name" value="FH3_dom"/>
</dbReference>
<feature type="domain" description="FH2" evidence="4">
    <location>
        <begin position="494"/>
        <end position="896"/>
    </location>
</feature>
<dbReference type="InterPro" id="IPR051412">
    <property type="entry name" value="Formin_Homology_Diaphanous_sf"/>
</dbReference>
<evidence type="ECO:0000259" key="3">
    <source>
        <dbReference type="PROSITE" id="PS51232"/>
    </source>
</evidence>
<sequence length="1060" mass="117767">PRSGRGTSQRFLISQNFADVMEKVRVTLQSESVSWIEQFGNAGGARLLEDPGIKATFKTDSKLSYRLVQGLYVTNACTSPSELNDGLCFQIIKLLSVICFLGGGESDDSEYFEISGHAMILRDLTDVGKERRVPRFACITKCLTHRRPDVVKCGINVVNVLLSKADESMDTEWMIRMHYRSEFMRSGMRDAIPYIERMCGESEEVAKAYKCFEAERQADYEDFVGRYENLKGAYDSLDDCVGMVRRKVEGTECESSLLSVLQHLLLIGDDRHSMVSYFRLVESCTSEIVFGDVGCDPDFENKFAFQASINDILDQLDESVGADTGSHLRKRLEQATTEKQEAVAKQTQYIEQMQKLMEEVKQLRDHIADPSKPLPERTVCNLATPSSSGLPKITGGPPPPPPPPGSKAGPPPPPPPPPPPLPGAARGGPPPPPPPPPLPGKAGGPPPPPPPPPGFRGPPGPPPPPGARGPPGPPPPPGFAAPAARPEIPEYLKKRQKYKVEGPMKKIAWNAAIINPFKVEKEAFWVSAKDRLEDADLKALQERFATAPTVHASDSSENASIRSTKKVRTATVIQDEKVLKALSILKASCKLTLKEWYRGLLEIDESVLNVSALQQLRNALPPVDQIRKLKETDPKTFEDMVEAEQFIATVGQIDGLPLRLDMIIFKMRLSEMLYDVKPGIAAITESCDEIRNSEGFAMFLDMVLQVGNMMSQTSKVHKDTYAFELSVLGKLRDTKDKDNSKTLLHELIEMLRKKSGGKHVRFALDDFGHIPAAARANEEVLVQGINQLKGCINKLESCLKTYSKQSDNDRFLEKFSPFLAEAKSEFETVQSMHKTMNAKWTSISKFYSFDPTKYKMEAFLSDMKAFRDQYEACYKELEVEREREDRNRVKKTRQPFATLTNSATNVGTPVGTPIIRTDKKSTGVVDEIEKIIDTGGLLRGRTPRNGPKTARGRSALQRTKSRAEGPEDLPTTPTFQRPDTYKVRRKGQPTIQVCGETRTIIGRTPPNENIRPSPANGSLTTDAIRTITDELKLRNFKLRKVPSAQKSFDSENSPPSDPKQ</sequence>
<dbReference type="GO" id="GO:0005884">
    <property type="term" value="C:actin filament"/>
    <property type="evidence" value="ECO:0007669"/>
    <property type="project" value="TreeGrafter"/>
</dbReference>
<dbReference type="Gene3D" id="6.10.30.30">
    <property type="match status" value="1"/>
</dbReference>
<dbReference type="PANTHER" id="PTHR45691:SF6">
    <property type="entry name" value="PROTEIN DIAPHANOUS"/>
    <property type="match status" value="1"/>
</dbReference>
<dbReference type="PROSITE" id="PS51232">
    <property type="entry name" value="GBD_FH3"/>
    <property type="match status" value="1"/>
</dbReference>
<evidence type="ECO:0000256" key="2">
    <source>
        <dbReference type="SAM" id="MobiDB-lite"/>
    </source>
</evidence>
<dbReference type="PROSITE" id="PS51444">
    <property type="entry name" value="FH2"/>
    <property type="match status" value="1"/>
</dbReference>
<dbReference type="SUPFAM" id="SSF101447">
    <property type="entry name" value="Formin homology 2 domain (FH2 domain)"/>
    <property type="match status" value="1"/>
</dbReference>
<organism evidence="5 6">
    <name type="scientific">Steinernema glaseri</name>
    <dbReference type="NCBI Taxonomy" id="37863"/>
    <lineage>
        <taxon>Eukaryota</taxon>
        <taxon>Metazoa</taxon>
        <taxon>Ecdysozoa</taxon>
        <taxon>Nematoda</taxon>
        <taxon>Chromadorea</taxon>
        <taxon>Rhabditida</taxon>
        <taxon>Tylenchina</taxon>
        <taxon>Panagrolaimomorpha</taxon>
        <taxon>Strongyloidoidea</taxon>
        <taxon>Steinernematidae</taxon>
        <taxon>Steinernema</taxon>
    </lineage>
</organism>
<dbReference type="SMART" id="SM00498">
    <property type="entry name" value="FH2"/>
    <property type="match status" value="1"/>
</dbReference>
<dbReference type="Pfam" id="PF02181">
    <property type="entry name" value="FH2"/>
    <property type="match status" value="1"/>
</dbReference>
<dbReference type="InterPro" id="IPR015425">
    <property type="entry name" value="FH2_Formin"/>
</dbReference>
<dbReference type="SMART" id="SM01139">
    <property type="entry name" value="Drf_FH3"/>
    <property type="match status" value="1"/>
</dbReference>
<dbReference type="Proteomes" id="UP000095287">
    <property type="component" value="Unplaced"/>
</dbReference>
<dbReference type="PANTHER" id="PTHR45691">
    <property type="entry name" value="PROTEIN DIAPHANOUS"/>
    <property type="match status" value="1"/>
</dbReference>
<dbReference type="SUPFAM" id="SSF48371">
    <property type="entry name" value="ARM repeat"/>
    <property type="match status" value="1"/>
</dbReference>
<feature type="coiled-coil region" evidence="1">
    <location>
        <begin position="339"/>
        <end position="366"/>
    </location>
</feature>